<dbReference type="AlphaFoldDB" id="A0A285UKC3"/>
<keyword evidence="2" id="KW-1185">Reference proteome</keyword>
<gene>
    <name evidence="1" type="ORF">SAMN05877842_11217</name>
</gene>
<accession>A0A285UKC3</accession>
<sequence>MNTEKYVARSIEQFHIKHVRHLYRSIAGINLALAKIHKSIERKIDKQKYRVVTDYMNQFISYTSVWNVKFVSNLESPEVAMLQIFHLDYIFQHEQNEKFISERTSLEELKDKFYQLNTYKLDHIKRRKQKMLEYIATHKNQTDH</sequence>
<reference evidence="2" key="1">
    <citation type="submission" date="2017-08" db="EMBL/GenBank/DDBJ databases">
        <authorList>
            <person name="Varghese N."/>
            <person name="Submissions S."/>
        </authorList>
    </citation>
    <scope>NUCLEOTIDE SEQUENCE [LARGE SCALE GENOMIC DNA]</scope>
    <source>
        <strain evidence="2">JC23</strain>
    </source>
</reference>
<dbReference type="RefSeq" id="WP_097150376.1">
    <property type="nucleotide sequence ID" value="NZ_OBQC01000012.1"/>
</dbReference>
<dbReference type="Proteomes" id="UP000219252">
    <property type="component" value="Unassembled WGS sequence"/>
</dbReference>
<organism evidence="1 2">
    <name type="scientific">Ureibacillus acetophenoni</name>
    <dbReference type="NCBI Taxonomy" id="614649"/>
    <lineage>
        <taxon>Bacteria</taxon>
        <taxon>Bacillati</taxon>
        <taxon>Bacillota</taxon>
        <taxon>Bacilli</taxon>
        <taxon>Bacillales</taxon>
        <taxon>Caryophanaceae</taxon>
        <taxon>Ureibacillus</taxon>
    </lineage>
</organism>
<protein>
    <submittedName>
        <fullName evidence="1">Uncharacterized protein</fullName>
    </submittedName>
</protein>
<dbReference type="EMBL" id="OBQC01000012">
    <property type="protein sequence ID" value="SOC42299.1"/>
    <property type="molecule type" value="Genomic_DNA"/>
</dbReference>
<name>A0A285UKC3_9BACL</name>
<evidence type="ECO:0000313" key="1">
    <source>
        <dbReference type="EMBL" id="SOC42299.1"/>
    </source>
</evidence>
<proteinExistence type="predicted"/>
<evidence type="ECO:0000313" key="2">
    <source>
        <dbReference type="Proteomes" id="UP000219252"/>
    </source>
</evidence>
<dbReference type="OrthoDB" id="2735168at2"/>